<proteinExistence type="predicted"/>
<reference evidence="4" key="1">
    <citation type="journal article" date="2020" name="mSystems">
        <title>Genome- and Community-Level Interaction Insights into Carbon Utilization and Element Cycling Functions of Hydrothermarchaeota in Hydrothermal Sediment.</title>
        <authorList>
            <person name="Zhou Z."/>
            <person name="Liu Y."/>
            <person name="Xu W."/>
            <person name="Pan J."/>
            <person name="Luo Z.H."/>
            <person name="Li M."/>
        </authorList>
    </citation>
    <scope>NUCLEOTIDE SEQUENCE [LARGE SCALE GENOMIC DNA]</scope>
    <source>
        <strain evidence="4">SpSt-500</strain>
    </source>
</reference>
<dbReference type="Pfam" id="PF13091">
    <property type="entry name" value="PLDc_2"/>
    <property type="match status" value="1"/>
</dbReference>
<dbReference type="InterPro" id="IPR049730">
    <property type="entry name" value="SNF2/RAD54-like_C"/>
</dbReference>
<dbReference type="PROSITE" id="PS51194">
    <property type="entry name" value="HELICASE_CTER"/>
    <property type="match status" value="1"/>
</dbReference>
<dbReference type="CDD" id="cd09178">
    <property type="entry name" value="PLDc_N_Snf2_like"/>
    <property type="match status" value="1"/>
</dbReference>
<dbReference type="InterPro" id="IPR038718">
    <property type="entry name" value="SNF2-like_sf"/>
</dbReference>
<dbReference type="Gene3D" id="3.40.50.300">
    <property type="entry name" value="P-loop containing nucleotide triphosphate hydrolases"/>
    <property type="match status" value="1"/>
</dbReference>
<dbReference type="CDD" id="cd18793">
    <property type="entry name" value="SF2_C_SNF"/>
    <property type="match status" value="1"/>
</dbReference>
<keyword evidence="1" id="KW-0378">Hydrolase</keyword>
<accession>A0A832CXJ7</accession>
<dbReference type="InterPro" id="IPR025202">
    <property type="entry name" value="PLD-like_dom"/>
</dbReference>
<dbReference type="GO" id="GO:0004386">
    <property type="term" value="F:helicase activity"/>
    <property type="evidence" value="ECO:0007669"/>
    <property type="project" value="UniProtKB-KW"/>
</dbReference>
<dbReference type="SUPFAM" id="SSF56024">
    <property type="entry name" value="Phospholipase D/nuclease"/>
    <property type="match status" value="1"/>
</dbReference>
<feature type="domain" description="Helicase C-terminal" evidence="3">
    <location>
        <begin position="684"/>
        <end position="876"/>
    </location>
</feature>
<feature type="domain" description="Helicase ATP-binding" evidence="2">
    <location>
        <begin position="268"/>
        <end position="401"/>
    </location>
</feature>
<dbReference type="Pfam" id="PF00176">
    <property type="entry name" value="SNF2-rel_dom"/>
    <property type="match status" value="1"/>
</dbReference>
<comment type="caution">
    <text evidence="4">The sequence shown here is derived from an EMBL/GenBank/DDBJ whole genome shotgun (WGS) entry which is preliminary data.</text>
</comment>
<keyword evidence="4" id="KW-0347">Helicase</keyword>
<dbReference type="Gene3D" id="3.30.870.10">
    <property type="entry name" value="Endonuclease Chain A"/>
    <property type="match status" value="1"/>
</dbReference>
<dbReference type="SMART" id="SM00487">
    <property type="entry name" value="DEXDc"/>
    <property type="match status" value="1"/>
</dbReference>
<protein>
    <submittedName>
        <fullName evidence="4">Helicase</fullName>
    </submittedName>
</protein>
<dbReference type="Gene3D" id="3.40.50.10810">
    <property type="entry name" value="Tandem AAA-ATPase domain"/>
    <property type="match status" value="2"/>
</dbReference>
<dbReference type="AlphaFoldDB" id="A0A832CXJ7"/>
<dbReference type="PANTHER" id="PTHR45766">
    <property type="entry name" value="DNA ANNEALING HELICASE AND ENDONUCLEASE ZRANB3 FAMILY MEMBER"/>
    <property type="match status" value="1"/>
</dbReference>
<dbReference type="GO" id="GO:0016787">
    <property type="term" value="F:hydrolase activity"/>
    <property type="evidence" value="ECO:0007669"/>
    <property type="project" value="UniProtKB-KW"/>
</dbReference>
<dbReference type="Pfam" id="PF00271">
    <property type="entry name" value="Helicase_C"/>
    <property type="match status" value="1"/>
</dbReference>
<keyword evidence="4" id="KW-0067">ATP-binding</keyword>
<sequence length="1083" mass="127004">MANQFITNSDRLLSEVFNNILPSSKSLYFLVGYFYFSGFEEIYKNIEDKHLKILVGLDAEKDPLNKIKEFEIIDGTNHSRGEVRLKFNKNLVEIFNDTDFFDSEQKQEAFRIFIEKIKNGTLEIRKTLRPNHAKLYLFENKDEFSQGGEFPGTLITGSSNLSRAGLRGQHEINVVFRDEHFQEGLDLFNKLWNDSVLIVDKDNYNEFHKEVIEKIWIDKLPSPYLLYLRVLIEYFTIAKRGTIAFPSDITGEKFKNLKYQIDAVTRAINILEQHNGVIIADVVGLGKSIIASAVAFNMKLKTIIIAPPHLIPQWNDYSYEFNFLTKIYSSGKIQQALEENNDDEQKLIIIDEAHKYRNENTQDYVMLHQLCQKNKVILLSATPFNNRPQDIFALIRLFQITAKSTIRTVDNLSYQFREMIKEFKKLKESQKKKTKSESQIKYEIEILADKIRDILSPVIIRRSRIDLELIDEYKEDLKHQKISFPKVNDPVVLEYKLGNLTELYINTFYKIAPQEEGKGFIGARYMPANYIKNIEKYKEKISEEFDDVNLFKQAQRNLADFMKHLLVRRFESSMEAFAKSLDSMIQSSEYIKEWYERLGKVPIYKKGNLPSIEELFNLESEDAEIDLKEINFEEQLASYTEKGLFLIDKKELSVNFIRDLEKDINLLKEIKNDWFANGYPDDPKLNDFKIILKNKHKEMPSRKIVVFTEFSDTADYLYKELKNEFRVFKYSSKDASLSNKEIIRRNFDAGIRESLMQNDYDILIATDAISEGFNLHRAGIIFNYDIPYNPTRVIQRVGRINRINKKVFDELFIYNFFPSAEGQQHTFVTQIATLKLAMIQALIGEDTKVLTTDEELRSFFVERFREELKEQEAKESWDAKFLNELNRIKSSNPELYRQALELPRRVRIKRTKTFEQKGVIVFGKKGTDYIFKLGTSPTEYHTLNARDAIQLFKAEPQEKPEPVSNEFEVIYQTVKANLFTKKNEVALDKGKRETIDKLRFLIDNKIGNQDYLKDLFFVVTELDSLPELYHRQIRRISDKTIDRDLKKLMEEVPHSYLMDIIKKAELIDEAEENLILAEELNPS</sequence>
<evidence type="ECO:0000259" key="2">
    <source>
        <dbReference type="PROSITE" id="PS51192"/>
    </source>
</evidence>
<gene>
    <name evidence="4" type="ORF">ENS56_08045</name>
</gene>
<dbReference type="SUPFAM" id="SSF52540">
    <property type="entry name" value="P-loop containing nucleoside triphosphate hydrolases"/>
    <property type="match status" value="2"/>
</dbReference>
<dbReference type="SMART" id="SM00490">
    <property type="entry name" value="HELICc"/>
    <property type="match status" value="1"/>
</dbReference>
<dbReference type="EMBL" id="DSVI01000009">
    <property type="protein sequence ID" value="HGT47971.1"/>
    <property type="molecule type" value="Genomic_DNA"/>
</dbReference>
<dbReference type="PROSITE" id="PS51192">
    <property type="entry name" value="HELICASE_ATP_BIND_1"/>
    <property type="match status" value="1"/>
</dbReference>
<dbReference type="InterPro" id="IPR000330">
    <property type="entry name" value="SNF2_N"/>
</dbReference>
<dbReference type="InterPro" id="IPR014001">
    <property type="entry name" value="Helicase_ATP-bd"/>
</dbReference>
<keyword evidence="4" id="KW-0547">Nucleotide-binding</keyword>
<name>A0A832CXJ7_9BACT</name>
<dbReference type="InterPro" id="IPR027417">
    <property type="entry name" value="P-loop_NTPase"/>
</dbReference>
<dbReference type="PANTHER" id="PTHR45766:SF6">
    <property type="entry name" value="SWI_SNF-RELATED MATRIX-ASSOCIATED ACTIN-DEPENDENT REGULATOR OF CHROMATIN SUBFAMILY A-LIKE PROTEIN 1"/>
    <property type="match status" value="1"/>
</dbReference>
<organism evidence="4">
    <name type="scientific">Ignavibacterium album</name>
    <dbReference type="NCBI Taxonomy" id="591197"/>
    <lineage>
        <taxon>Bacteria</taxon>
        <taxon>Pseudomonadati</taxon>
        <taxon>Ignavibacteriota</taxon>
        <taxon>Ignavibacteria</taxon>
        <taxon>Ignavibacteriales</taxon>
        <taxon>Ignavibacteriaceae</taxon>
        <taxon>Ignavibacterium</taxon>
    </lineage>
</organism>
<dbReference type="GO" id="GO:0005524">
    <property type="term" value="F:ATP binding"/>
    <property type="evidence" value="ECO:0007669"/>
    <property type="project" value="InterPro"/>
</dbReference>
<evidence type="ECO:0000259" key="3">
    <source>
        <dbReference type="PROSITE" id="PS51194"/>
    </source>
</evidence>
<evidence type="ECO:0000313" key="4">
    <source>
        <dbReference type="EMBL" id="HGT47971.1"/>
    </source>
</evidence>
<dbReference type="InterPro" id="IPR001650">
    <property type="entry name" value="Helicase_C-like"/>
</dbReference>
<evidence type="ECO:0000256" key="1">
    <source>
        <dbReference type="ARBA" id="ARBA00022801"/>
    </source>
</evidence>